<reference evidence="2 3" key="2">
    <citation type="journal article" date="2008" name="Int. J. Syst. Evol. Microbiol.">
        <title>Methanocella paludicola gen. nov., sp. nov., a methane-producing archaeon, the first isolate of the lineage 'Rice Cluster I', and proposal of the new archaeal order Methanocellales ord. nov.</title>
        <authorList>
            <person name="Sakai S."/>
            <person name="Imachi H."/>
            <person name="Hanada S."/>
            <person name="Ohashi A."/>
            <person name="Harada H."/>
            <person name="Kamagata Y."/>
        </authorList>
    </citation>
    <scope>NUCLEOTIDE SEQUENCE [LARGE SCALE GENOMIC DNA]</scope>
    <source>
        <strain evidence="3">DSM 17711 / JCM 13418 / NBRC 101707 / SANAE</strain>
    </source>
</reference>
<proteinExistence type="evidence at protein level"/>
<dbReference type="eggNOG" id="arCOG04110">
    <property type="taxonomic scope" value="Archaea"/>
</dbReference>
<keyword evidence="3" id="KW-1185">Reference proteome</keyword>
<dbReference type="SMR" id="D1Z0H5"/>
<evidence type="ECO:0007829" key="4">
    <source>
        <dbReference type="PDB" id="5DMU"/>
    </source>
</evidence>
<dbReference type="PDBsum" id="5DMU"/>
<dbReference type="Pfam" id="PF21686">
    <property type="entry name" value="LigD_Prim-Pol"/>
    <property type="match status" value="1"/>
</dbReference>
<dbReference type="PANTHER" id="PTHR42705">
    <property type="entry name" value="BIFUNCTIONAL NON-HOMOLOGOUS END JOINING PROTEIN LIGD"/>
    <property type="match status" value="1"/>
</dbReference>
<evidence type="ECO:0000259" key="1">
    <source>
        <dbReference type="Pfam" id="PF21686"/>
    </source>
</evidence>
<dbReference type="PDB" id="5DMU">
    <property type="method" value="X-ray"/>
    <property type="resolution" value="1.95 A"/>
    <property type="chains" value="A=1-293"/>
</dbReference>
<keyword evidence="4" id="KW-0002">3D-structure</keyword>
<dbReference type="InterPro" id="IPR052171">
    <property type="entry name" value="NHEJ_LigD"/>
</dbReference>
<evidence type="ECO:0000313" key="2">
    <source>
        <dbReference type="EMBL" id="BAI62197.1"/>
    </source>
</evidence>
<reference evidence="3" key="3">
    <citation type="journal article" date="2011" name="PLoS ONE">
        <title>Genome sequence of a mesophilic hydrogenotrophic methanogen Methanocella paludicola, the first cultivated representative of the order Methanocellales.</title>
        <authorList>
            <person name="Sakai S."/>
            <person name="Takaki Y."/>
            <person name="Shimamura S."/>
            <person name="Sekine M."/>
            <person name="Tajima T."/>
            <person name="Kosugi H."/>
            <person name="Ichikawa N."/>
            <person name="Tasumi E."/>
            <person name="Hiraki A.T."/>
            <person name="Shimizu A."/>
            <person name="Kato Y."/>
            <person name="Nishiko R."/>
            <person name="Mori K."/>
            <person name="Fujita N."/>
            <person name="Imachi H."/>
            <person name="Takai K."/>
        </authorList>
    </citation>
    <scope>NUCLEOTIDE SEQUENCE [LARGE SCALE GENOMIC DNA]</scope>
    <source>
        <strain evidence="3">DSM 17711 / JCM 13418 / NBRC 101707 / SANAE</strain>
    </source>
</reference>
<reference evidence="4" key="4">
    <citation type="journal article" date="2016" name="Nucleic Acids Res.">
        <title>Molecular basis for DNA strand displacement by NHEJ repair polymerases.</title>
        <authorList>
            <person name="Bartlett E.J."/>
            <person name="Brissett N.C."/>
            <person name="Plocinski P."/>
            <person name="Carlberg T."/>
            <person name="Doherty A.J."/>
        </authorList>
    </citation>
    <scope>X-RAY CRYSTALLOGRAPHY (1.95 ANGSTROMS) OF 1-293</scope>
</reference>
<dbReference type="InterPro" id="IPR014145">
    <property type="entry name" value="LigD_pol_dom"/>
</dbReference>
<dbReference type="PANTHER" id="PTHR42705:SF2">
    <property type="entry name" value="BIFUNCTIONAL NON-HOMOLOGOUS END JOINING PROTEIN LIGD"/>
    <property type="match status" value="1"/>
</dbReference>
<dbReference type="EMBL" id="AP011532">
    <property type="protein sequence ID" value="BAI62197.1"/>
    <property type="molecule type" value="Genomic_DNA"/>
</dbReference>
<name>D1Z0H5_METPS</name>
<accession>D1Z0H5</accession>
<reference evidence="2 3" key="1">
    <citation type="journal article" date="2007" name="Appl. Environ. Microbiol.">
        <title>Isolation of key methanogens for global methane emission from rice paddy fields: a novel isolate affiliated with the clone cluster rice cluster I.</title>
        <authorList>
            <person name="Sakai S."/>
            <person name="Imachi H."/>
            <person name="Sekiguchi Y."/>
            <person name="Ohashi A."/>
            <person name="Harada H."/>
            <person name="Kamagata Y."/>
        </authorList>
    </citation>
    <scope>NUCLEOTIDE SEQUENCE [LARGE SCALE GENOMIC DNA]</scope>
    <source>
        <strain evidence="3">DSM 17711 / JCM 13418 / NBRC 101707 / SANAE</strain>
    </source>
</reference>
<feature type="domain" description="DNA ligase D polymerase" evidence="1">
    <location>
        <begin position="28"/>
        <end position="280"/>
    </location>
</feature>
<dbReference type="RefSeq" id="WP_012900871.1">
    <property type="nucleotide sequence ID" value="NC_013665.1"/>
</dbReference>
<dbReference type="AlphaFoldDB" id="D1Z0H5"/>
<protein>
    <recommendedName>
        <fullName evidence="1">DNA ligase D polymerase domain-containing protein</fullName>
    </recommendedName>
</protein>
<organism evidence="2 3">
    <name type="scientific">Methanocella paludicola (strain DSM 17711 / JCM 13418 / NBRC 101707 / SANAE)</name>
    <dbReference type="NCBI Taxonomy" id="304371"/>
    <lineage>
        <taxon>Archaea</taxon>
        <taxon>Methanobacteriati</taxon>
        <taxon>Methanobacteriota</taxon>
        <taxon>Stenosarchaea group</taxon>
        <taxon>Methanomicrobia</taxon>
        <taxon>Methanocellales</taxon>
        <taxon>Methanocellaceae</taxon>
        <taxon>Methanocella</taxon>
    </lineage>
</organism>
<dbReference type="InParanoid" id="D1Z0H5"/>
<evidence type="ECO:0000313" key="3">
    <source>
        <dbReference type="Proteomes" id="UP000001882"/>
    </source>
</evidence>
<dbReference type="Gene3D" id="3.90.920.10">
    <property type="entry name" value="DNA primase, PRIM domain"/>
    <property type="match status" value="1"/>
</dbReference>
<dbReference type="OrthoDB" id="147675at2157"/>
<dbReference type="KEGG" id="mpd:MCP_2125"/>
<dbReference type="GeneID" id="8681974"/>
<dbReference type="NCBIfam" id="TIGR02778">
    <property type="entry name" value="ligD_pol"/>
    <property type="match status" value="1"/>
</dbReference>
<dbReference type="Proteomes" id="UP000001882">
    <property type="component" value="Chromosome"/>
</dbReference>
<gene>
    <name evidence="2" type="ordered locus">MCP_2125</name>
</gene>
<dbReference type="STRING" id="304371.MCP_2125"/>
<dbReference type="PATRIC" id="fig|304371.9.peg.2166"/>
<sequence length="295" mass="33525">MTEVLHIEGHDIKVTNPDKVLFPEDGITKGELVDYYRRISGVMVPLVRGRPMTMQRFPDGIGKEGFFQKEASDYFPDWVHRATLELGKGGIQHQVVCDDAATLVYLASQAMITPHVFLSRIDKVHYPDRLIFDLDPPDNNFETVRSAAKTIREALDAEGYPVYLMTTGSRGLHVVVPLDRSADFDTVRAFARGFGEKLTKKYPDRFTIELSKEKRRGRLFLDYLRNSYGQTGVAPYGVRARSGAPVATPITWDELDDISGSQEYNIRNIMGRMDKRGDAWKYIDKDRTSIKNLDN</sequence>